<dbReference type="Proteomes" id="UP000049222">
    <property type="component" value="Unassembled WGS sequence"/>
</dbReference>
<sequence>MAGFLSRLFGGGAASPQTNVAKPVEYNGYMIYPEPMRDGSKWRIAARIERVVDGDVRSHHLIRADTLADEQEARDASAAKARTMIDQQGDGIFG</sequence>
<name>A0A0M6YJ98_9RHOB</name>
<dbReference type="STRING" id="420998.JDO7802_02011"/>
<evidence type="ECO:0008006" key="3">
    <source>
        <dbReference type="Google" id="ProtNLM"/>
    </source>
</evidence>
<accession>A0A0M6YJ98</accession>
<dbReference type="Pfam" id="PF10115">
    <property type="entry name" value="HlyU"/>
    <property type="match status" value="1"/>
</dbReference>
<keyword evidence="2" id="KW-1185">Reference proteome</keyword>
<dbReference type="AlphaFoldDB" id="A0A0M6YJ98"/>
<proteinExistence type="predicted"/>
<evidence type="ECO:0000313" key="1">
    <source>
        <dbReference type="EMBL" id="CTQ49994.1"/>
    </source>
</evidence>
<organism evidence="1 2">
    <name type="scientific">Jannaschia donghaensis</name>
    <dbReference type="NCBI Taxonomy" id="420998"/>
    <lineage>
        <taxon>Bacteria</taxon>
        <taxon>Pseudomonadati</taxon>
        <taxon>Pseudomonadota</taxon>
        <taxon>Alphaproteobacteria</taxon>
        <taxon>Rhodobacterales</taxon>
        <taxon>Roseobacteraceae</taxon>
        <taxon>Jannaschia</taxon>
    </lineage>
</organism>
<protein>
    <recommendedName>
        <fullName evidence="3">Transcriptional activator HlyU</fullName>
    </recommendedName>
</protein>
<dbReference type="RefSeq" id="WP_055085158.1">
    <property type="nucleotide sequence ID" value="NZ_CXSU01000012.1"/>
</dbReference>
<dbReference type="EMBL" id="CXSU01000012">
    <property type="protein sequence ID" value="CTQ49994.1"/>
    <property type="molecule type" value="Genomic_DNA"/>
</dbReference>
<dbReference type="OrthoDB" id="9800971at2"/>
<evidence type="ECO:0000313" key="2">
    <source>
        <dbReference type="Proteomes" id="UP000049222"/>
    </source>
</evidence>
<gene>
    <name evidence="1" type="ORF">JDO7802_02011</name>
</gene>
<dbReference type="InterPro" id="IPR018772">
    <property type="entry name" value="Transcription_activator_HlyU"/>
</dbReference>
<reference evidence="1 2" key="1">
    <citation type="submission" date="2015-07" db="EMBL/GenBank/DDBJ databases">
        <authorList>
            <person name="Noorani M."/>
        </authorList>
    </citation>
    <scope>NUCLEOTIDE SEQUENCE [LARGE SCALE GENOMIC DNA]</scope>
    <source>
        <strain evidence="1 2">CECT 7802</strain>
    </source>
</reference>